<organism evidence="1">
    <name type="scientific">Rhizophagus irregularis (strain DAOM 181602 / DAOM 197198 / MUCL 43194)</name>
    <name type="common">Arbuscular mycorrhizal fungus</name>
    <name type="synonym">Glomus intraradices</name>
    <dbReference type="NCBI Taxonomy" id="747089"/>
    <lineage>
        <taxon>Eukaryota</taxon>
        <taxon>Fungi</taxon>
        <taxon>Fungi incertae sedis</taxon>
        <taxon>Mucoromycota</taxon>
        <taxon>Glomeromycotina</taxon>
        <taxon>Glomeromycetes</taxon>
        <taxon>Glomerales</taxon>
        <taxon>Glomeraceae</taxon>
        <taxon>Rhizophagus</taxon>
    </lineage>
</organism>
<protein>
    <submittedName>
        <fullName evidence="1">Uncharacterized protein</fullName>
    </submittedName>
</protein>
<dbReference type="AlphaFoldDB" id="U9U4S8"/>
<evidence type="ECO:0000313" key="1">
    <source>
        <dbReference type="EMBL" id="ESA15409.1"/>
    </source>
</evidence>
<dbReference type="HOGENOM" id="CLU_2997579_0_0_1"/>
<proteinExistence type="predicted"/>
<dbReference type="EMBL" id="KI282027">
    <property type="protein sequence ID" value="ESA15409.1"/>
    <property type="molecule type" value="Genomic_DNA"/>
</dbReference>
<accession>U9U4S8</accession>
<gene>
    <name evidence="1" type="ORF">GLOINDRAFT_23928</name>
</gene>
<sequence>MQALIKFVGGLRRSDSRNDNFSKEWIENEKNSRTTASLMITMKISIQGNLVSQNNVN</sequence>
<reference evidence="1" key="1">
    <citation type="submission" date="2013-07" db="EMBL/GenBank/DDBJ databases">
        <title>The genome of an arbuscular mycorrhizal fungus provides insights into the evolution of the oldest plant symbiosis.</title>
        <authorList>
            <consortium name="DOE Joint Genome Institute"/>
            <person name="Tisserant E."/>
            <person name="Malbreil M."/>
            <person name="Kuo A."/>
            <person name="Kohler A."/>
            <person name="Symeonidi A."/>
            <person name="Balestrini R."/>
            <person name="Charron P."/>
            <person name="Duensing N."/>
            <person name="Frei-dit-Frey N."/>
            <person name="Gianinazzi-Pearson V."/>
            <person name="Gilbert B."/>
            <person name="Handa Y."/>
            <person name="Hijri M."/>
            <person name="Kaul R."/>
            <person name="Kawaguchi M."/>
            <person name="Krajinski F."/>
            <person name="Lammers P."/>
            <person name="Lapierre D."/>
            <person name="Masclaux F.G."/>
            <person name="Murat C."/>
            <person name="Morin E."/>
            <person name="Ndikumana S."/>
            <person name="Pagni M."/>
            <person name="Petitpierre D."/>
            <person name="Requena N."/>
            <person name="Rosikiewicz P."/>
            <person name="Riley R."/>
            <person name="Saito K."/>
            <person name="San Clemente H."/>
            <person name="Shapiro H."/>
            <person name="van Tuinen D."/>
            <person name="Becard G."/>
            <person name="Bonfante P."/>
            <person name="Paszkowski U."/>
            <person name="Shachar-Hill Y."/>
            <person name="Young J.P."/>
            <person name="Sanders I.R."/>
            <person name="Henrissat B."/>
            <person name="Rensing S.A."/>
            <person name="Grigoriev I.V."/>
            <person name="Corradi N."/>
            <person name="Roux C."/>
            <person name="Martin F."/>
        </authorList>
    </citation>
    <scope>NUCLEOTIDE SEQUENCE</scope>
    <source>
        <strain evidence="1">DAOM 197198</strain>
    </source>
</reference>
<name>U9U4S8_RHIID</name>